<dbReference type="OrthoDB" id="5382573at2"/>
<reference evidence="2 5" key="2">
    <citation type="submission" date="2019-07" db="EMBL/GenBank/DDBJ databases">
        <title>Whole genome shotgun sequence of Myxococcus fulvus NBRC 100333.</title>
        <authorList>
            <person name="Hosoyama A."/>
            <person name="Uohara A."/>
            <person name="Ohji S."/>
            <person name="Ichikawa N."/>
        </authorList>
    </citation>
    <scope>NUCLEOTIDE SEQUENCE [LARGE SCALE GENOMIC DNA]</scope>
    <source>
        <strain evidence="2 5">NBRC 100333</strain>
    </source>
</reference>
<dbReference type="Proteomes" id="UP000321514">
    <property type="component" value="Unassembled WGS sequence"/>
</dbReference>
<dbReference type="AlphaFoldDB" id="A0A511T601"/>
<feature type="region of interest" description="Disordered" evidence="1">
    <location>
        <begin position="132"/>
        <end position="189"/>
    </location>
</feature>
<dbReference type="EMBL" id="BJXR01000034">
    <property type="protein sequence ID" value="GEN09367.1"/>
    <property type="molecule type" value="Genomic_DNA"/>
</dbReference>
<reference evidence="3 4" key="1">
    <citation type="submission" date="2016-10" db="EMBL/GenBank/DDBJ databases">
        <authorList>
            <person name="Varghese N."/>
            <person name="Submissions S."/>
        </authorList>
    </citation>
    <scope>NUCLEOTIDE SEQUENCE [LARGE SCALE GENOMIC DNA]</scope>
    <source>
        <strain evidence="3 4">DSM 16525</strain>
    </source>
</reference>
<evidence type="ECO:0000313" key="5">
    <source>
        <dbReference type="Proteomes" id="UP000321514"/>
    </source>
</evidence>
<accession>A0A511T601</accession>
<comment type="caution">
    <text evidence="2">The sequence shown here is derived from an EMBL/GenBank/DDBJ whole genome shotgun (WGS) entry which is preliminary data.</text>
</comment>
<protein>
    <submittedName>
        <fullName evidence="2">Uncharacterized protein</fullName>
    </submittedName>
</protein>
<feature type="region of interest" description="Disordered" evidence="1">
    <location>
        <begin position="1"/>
        <end position="52"/>
    </location>
</feature>
<dbReference type="RefSeq" id="WP_074957418.1">
    <property type="nucleotide sequence ID" value="NZ_BJXR01000034.1"/>
</dbReference>
<proteinExistence type="predicted"/>
<evidence type="ECO:0000313" key="3">
    <source>
        <dbReference type="EMBL" id="SEU31769.1"/>
    </source>
</evidence>
<evidence type="ECO:0000313" key="4">
    <source>
        <dbReference type="Proteomes" id="UP000183760"/>
    </source>
</evidence>
<gene>
    <name evidence="2" type="ORF">MFU01_44040</name>
    <name evidence="3" type="ORF">SAMN05443572_10918</name>
</gene>
<evidence type="ECO:0000256" key="1">
    <source>
        <dbReference type="SAM" id="MobiDB-lite"/>
    </source>
</evidence>
<feature type="compositionally biased region" description="Pro residues" evidence="1">
    <location>
        <begin position="34"/>
        <end position="43"/>
    </location>
</feature>
<keyword evidence="4" id="KW-1185">Reference proteome</keyword>
<dbReference type="Proteomes" id="UP000183760">
    <property type="component" value="Unassembled WGS sequence"/>
</dbReference>
<name>A0A511T601_MYXFU</name>
<dbReference type="STRING" id="1334629.MFUL124B02_19020"/>
<sequence>MKVDTDASTDSGTSTRRSADGERFQRALQESAPRRPPARPAPGEPKASVEVKARPLSLPLGARSLSTVRTTTTVLATSRGVLASPERLGMARQAMHVESYRLGTVRSEAQGVNQERTEQRLTELVVREVSRQAAHFPTTRESSSPRTEPVPVDSSRPVPTQEGTLPEARQSASASTGASPPEPPSRVESTLEVIERIEVLVKSQRPALSLSVRGSLHATVEVERTGPREVALRIQGHQGPVPDTELTRLRDALEARGLRLRSLSAG</sequence>
<evidence type="ECO:0000313" key="2">
    <source>
        <dbReference type="EMBL" id="GEN09367.1"/>
    </source>
</evidence>
<feature type="compositionally biased region" description="Low complexity" evidence="1">
    <location>
        <begin position="1"/>
        <end position="16"/>
    </location>
</feature>
<dbReference type="EMBL" id="FOIB01000009">
    <property type="protein sequence ID" value="SEU31769.1"/>
    <property type="molecule type" value="Genomic_DNA"/>
</dbReference>
<organism evidence="2 5">
    <name type="scientific">Myxococcus fulvus</name>
    <dbReference type="NCBI Taxonomy" id="33"/>
    <lineage>
        <taxon>Bacteria</taxon>
        <taxon>Pseudomonadati</taxon>
        <taxon>Myxococcota</taxon>
        <taxon>Myxococcia</taxon>
        <taxon>Myxococcales</taxon>
        <taxon>Cystobacterineae</taxon>
        <taxon>Myxococcaceae</taxon>
        <taxon>Myxococcus</taxon>
    </lineage>
</organism>